<sequence length="186" mass="21942">MEMKFEKMEAKREKHQLKLAEKRKKKIEADLVKKMMKNPNLNPGYSYPMSTKIMDITQAIRKYKETWLELDLLNINDVKEKFVRSIDVENMCAEAKKEICTKVEESMRAELKLLRISLKKDYDLENAQMPENFKEKNKYKKKKRKPRNQASLNLDDIKEKMEICPSFGLGDSFSLVGEVRGTNAWL</sequence>
<accession>A0A5E4PTT6</accession>
<evidence type="ECO:0000313" key="3">
    <source>
        <dbReference type="Proteomes" id="UP000324832"/>
    </source>
</evidence>
<name>A0A5E4PTT6_9NEOP</name>
<dbReference type="AlphaFoldDB" id="A0A5E4PTT6"/>
<dbReference type="Proteomes" id="UP000324832">
    <property type="component" value="Unassembled WGS sequence"/>
</dbReference>
<dbReference type="EMBL" id="FZQP02000537">
    <property type="protein sequence ID" value="VVC89401.1"/>
    <property type="molecule type" value="Genomic_DNA"/>
</dbReference>
<gene>
    <name evidence="2" type="ORF">LSINAPIS_LOCUS2532</name>
</gene>
<keyword evidence="1" id="KW-0175">Coiled coil</keyword>
<organism evidence="2 3">
    <name type="scientific">Leptidea sinapis</name>
    <dbReference type="NCBI Taxonomy" id="189913"/>
    <lineage>
        <taxon>Eukaryota</taxon>
        <taxon>Metazoa</taxon>
        <taxon>Ecdysozoa</taxon>
        <taxon>Arthropoda</taxon>
        <taxon>Hexapoda</taxon>
        <taxon>Insecta</taxon>
        <taxon>Pterygota</taxon>
        <taxon>Neoptera</taxon>
        <taxon>Endopterygota</taxon>
        <taxon>Lepidoptera</taxon>
        <taxon>Glossata</taxon>
        <taxon>Ditrysia</taxon>
        <taxon>Papilionoidea</taxon>
        <taxon>Pieridae</taxon>
        <taxon>Dismorphiinae</taxon>
        <taxon>Leptidea</taxon>
    </lineage>
</organism>
<protein>
    <submittedName>
        <fullName evidence="2">Uncharacterized protein</fullName>
    </submittedName>
</protein>
<reference evidence="2 3" key="1">
    <citation type="submission" date="2017-07" db="EMBL/GenBank/DDBJ databases">
        <authorList>
            <person name="Talla V."/>
            <person name="Backstrom N."/>
        </authorList>
    </citation>
    <scope>NUCLEOTIDE SEQUENCE [LARGE SCALE GENOMIC DNA]</scope>
</reference>
<keyword evidence="3" id="KW-1185">Reference proteome</keyword>
<proteinExistence type="predicted"/>
<evidence type="ECO:0000256" key="1">
    <source>
        <dbReference type="SAM" id="Coils"/>
    </source>
</evidence>
<evidence type="ECO:0000313" key="2">
    <source>
        <dbReference type="EMBL" id="VVC89401.1"/>
    </source>
</evidence>
<feature type="coiled-coil region" evidence="1">
    <location>
        <begin position="3"/>
        <end position="37"/>
    </location>
</feature>